<dbReference type="Gene3D" id="3.40.190.10">
    <property type="entry name" value="Periplasmic binding protein-like II"/>
    <property type="match status" value="2"/>
</dbReference>
<dbReference type="SUPFAM" id="SSF53850">
    <property type="entry name" value="Periplasmic binding protein-like II"/>
    <property type="match status" value="1"/>
</dbReference>
<evidence type="ECO:0000313" key="2">
    <source>
        <dbReference type="EMBL" id="RMH98886.1"/>
    </source>
</evidence>
<keyword evidence="3" id="KW-1185">Reference proteome</keyword>
<evidence type="ECO:0000313" key="3">
    <source>
        <dbReference type="Proteomes" id="UP000269134"/>
    </source>
</evidence>
<name>A0ABX9V0T9_9GAMM</name>
<dbReference type="InterPro" id="IPR027024">
    <property type="entry name" value="UCP027386_ABC_sbc_TM0202"/>
</dbReference>
<dbReference type="Pfam" id="PF12974">
    <property type="entry name" value="Phosphonate-bd"/>
    <property type="match status" value="1"/>
</dbReference>
<feature type="signal peptide" evidence="1">
    <location>
        <begin position="1"/>
        <end position="28"/>
    </location>
</feature>
<reference evidence="2 3" key="1">
    <citation type="submission" date="2018-10" db="EMBL/GenBank/DDBJ databases">
        <title>Pseudomonas sp. GL14 genome.</title>
        <authorList>
            <person name="Peng J."/>
            <person name="Liu Z.-P."/>
        </authorList>
    </citation>
    <scope>NUCLEOTIDE SEQUENCE [LARGE SCALE GENOMIC DNA]</scope>
    <source>
        <strain evidence="2 3">GL14</strain>
    </source>
</reference>
<dbReference type="PIRSF" id="PIRSF027386">
    <property type="entry name" value="UCP027386_ABC_sbc_TM0202"/>
    <property type="match status" value="1"/>
</dbReference>
<keyword evidence="1" id="KW-0732">Signal</keyword>
<dbReference type="EMBL" id="RFFL01000013">
    <property type="protein sequence ID" value="RMH98886.1"/>
    <property type="molecule type" value="Genomic_DNA"/>
</dbReference>
<dbReference type="RefSeq" id="WP_014853928.1">
    <property type="nucleotide sequence ID" value="NZ_DALZUG010000011.1"/>
</dbReference>
<evidence type="ECO:0000256" key="1">
    <source>
        <dbReference type="SAM" id="SignalP"/>
    </source>
</evidence>
<comment type="caution">
    <text evidence="2">The sequence shown here is derived from an EMBL/GenBank/DDBJ whole genome shotgun (WGS) entry which is preliminary data.</text>
</comment>
<gene>
    <name evidence="2" type="ORF">EA795_16560</name>
</gene>
<dbReference type="PANTHER" id="PTHR30024:SF46">
    <property type="entry name" value="ABC TRANSPORTER, SUBSTRATE-BINDING LIPOPROTEIN"/>
    <property type="match status" value="1"/>
</dbReference>
<protein>
    <submittedName>
        <fullName evidence="2">ABC transporter substrate-binding protein</fullName>
    </submittedName>
</protein>
<dbReference type="PANTHER" id="PTHR30024">
    <property type="entry name" value="ALIPHATIC SULFONATES-BINDING PROTEIN-RELATED"/>
    <property type="match status" value="1"/>
</dbReference>
<feature type="chain" id="PRO_5046170523" evidence="1">
    <location>
        <begin position="29"/>
        <end position="343"/>
    </location>
</feature>
<accession>A0ABX9V0T9</accession>
<sequence length="343" mass="37649">MPGAFSRLRLFAFLFAACAALVLPPALAEATPAMRERLVLAGPAASVTNPLIHMLESGALDDLARSTEFILWNNPDQLRALVIQGQVDFIAVPTNVAANLYNRGVPLTLLNVSTWGALWMVSRTPGLQTLADFKGKEVAIPFRNDMPDIIFDFLAEEQGLDPQRDFQPRYTATPLDAVQLLITRRIDHALLAEPAVSMVLRKTQSFPVSLVAPELYRSVNLQEQWGKLLGIEARIPQAGLAALGAARLDVELSARVEQAYAQSSRWCNEHPLPCGEMVARRIDLLDAQAVADSLQFQSPHYASAAQARPELETFFRLLLQRQPANLGGKLPEDGFYGEASAQK</sequence>
<dbReference type="GeneID" id="84610655"/>
<organism evidence="2 3">
    <name type="scientific">Stutzerimonas nitrititolerans</name>
    <dbReference type="NCBI Taxonomy" id="2482751"/>
    <lineage>
        <taxon>Bacteria</taxon>
        <taxon>Pseudomonadati</taxon>
        <taxon>Pseudomonadota</taxon>
        <taxon>Gammaproteobacteria</taxon>
        <taxon>Pseudomonadales</taxon>
        <taxon>Pseudomonadaceae</taxon>
        <taxon>Stutzerimonas</taxon>
    </lineage>
</organism>
<proteinExistence type="predicted"/>
<dbReference type="Proteomes" id="UP000269134">
    <property type="component" value="Unassembled WGS sequence"/>
</dbReference>